<dbReference type="GO" id="GO:0005886">
    <property type="term" value="C:plasma membrane"/>
    <property type="evidence" value="ECO:0007669"/>
    <property type="project" value="TreeGrafter"/>
</dbReference>
<dbReference type="OrthoDB" id="3531445at2"/>
<dbReference type="GO" id="GO:0015386">
    <property type="term" value="F:potassium:proton antiporter activity"/>
    <property type="evidence" value="ECO:0007669"/>
    <property type="project" value="TreeGrafter"/>
</dbReference>
<feature type="transmembrane region" description="Helical" evidence="6">
    <location>
        <begin position="90"/>
        <end position="112"/>
    </location>
</feature>
<name>C7MFM6_BRAFD</name>
<sequence>MPSRSHAPVDGTRTDRTDPRIDRADRTDRADHTDPAPAGGAPAGGPPADPPPVGPLRAVLTRDALTRLLLGWAGVGVLTLAAPGPGLPSLALALVLAGIVAIIVVAAGGVVRQAEALAHRLGDPYGTLVLTLSIVVIEVVLIAAVMLGPGEHATIARDSVMAVSMIIMNLVLGLCLLVGGLRHGDLAVQRVGASAYMVMLVALSALAFALPALLDAGGSYSPVQAAVVGGATVLVYAVFLARQMGAQAGDFQEAAPGTGAPSPASGTAADTDADADSDAPTPLGETLAAHRTELFARTALLIVTVLPIVLLSHHMAGLLDEGLARLGAPAALGGVLIALIVFTPESLTSVRAALAGETQRVVNLCHGALVSTLALTIPTVLMIGLVTGNPVVLAESPANLLLLAVTLAVAAISAAAPRVTAIHGAVHLLLFGVYALALFS</sequence>
<feature type="transmembrane region" description="Helical" evidence="6">
    <location>
        <begin position="294"/>
        <end position="316"/>
    </location>
</feature>
<reference evidence="8 9" key="1">
    <citation type="journal article" date="2009" name="Stand. Genomic Sci.">
        <title>Complete genome sequence of Brachybacterium faecium type strain (Schefferle 6-10).</title>
        <authorList>
            <person name="Lapidus A."/>
            <person name="Pukall R."/>
            <person name="Labuttii K."/>
            <person name="Copeland A."/>
            <person name="Del Rio T.G."/>
            <person name="Nolan M."/>
            <person name="Chen F."/>
            <person name="Lucas S."/>
            <person name="Tice H."/>
            <person name="Cheng J.F."/>
            <person name="Bruce D."/>
            <person name="Goodwin L."/>
            <person name="Pitluck S."/>
            <person name="Rohde M."/>
            <person name="Goker M."/>
            <person name="Pati A."/>
            <person name="Ivanova N."/>
            <person name="Mavrommatis K."/>
            <person name="Chen A."/>
            <person name="Palaniappan K."/>
            <person name="D'haeseleer P."/>
            <person name="Chain P."/>
            <person name="Bristow J."/>
            <person name="Eisen J.A."/>
            <person name="Markowitz V."/>
            <person name="Hugenholtz P."/>
            <person name="Kyrpides N.C."/>
            <person name="Klenk H.P."/>
        </authorList>
    </citation>
    <scope>NUCLEOTIDE SEQUENCE [LARGE SCALE GENOMIC DNA]</scope>
    <source>
        <strain evidence="9">ATCC 43885 / DSM 4810 / JCM 11609 / LMG 19847 / NBRC 14762 / NCIMB 9860 / 6-10</strain>
    </source>
</reference>
<evidence type="ECO:0000259" key="7">
    <source>
        <dbReference type="Pfam" id="PF01699"/>
    </source>
</evidence>
<keyword evidence="9" id="KW-1185">Reference proteome</keyword>
<feature type="transmembrane region" description="Helical" evidence="6">
    <location>
        <begin position="220"/>
        <end position="241"/>
    </location>
</feature>
<evidence type="ECO:0000313" key="9">
    <source>
        <dbReference type="Proteomes" id="UP000001919"/>
    </source>
</evidence>
<dbReference type="HOGENOM" id="CLU_050648_0_0_11"/>
<gene>
    <name evidence="8" type="ordered locus">Bfae_24550</name>
</gene>
<dbReference type="GO" id="GO:0015385">
    <property type="term" value="F:sodium:proton antiporter activity"/>
    <property type="evidence" value="ECO:0007669"/>
    <property type="project" value="TreeGrafter"/>
</dbReference>
<protein>
    <submittedName>
        <fullName evidence="8">Ca2+/H+ antiporter</fullName>
    </submittedName>
</protein>
<comment type="subcellular location">
    <subcellularLocation>
        <location evidence="1">Membrane</location>
        <topology evidence="1">Multi-pass membrane protein</topology>
    </subcellularLocation>
</comment>
<feature type="region of interest" description="Disordered" evidence="5">
    <location>
        <begin position="1"/>
        <end position="56"/>
    </location>
</feature>
<dbReference type="KEGG" id="bfa:Bfae_24550"/>
<evidence type="ECO:0000256" key="6">
    <source>
        <dbReference type="SAM" id="Phobius"/>
    </source>
</evidence>
<feature type="transmembrane region" description="Helical" evidence="6">
    <location>
        <begin position="421"/>
        <end position="439"/>
    </location>
</feature>
<dbReference type="Proteomes" id="UP000001919">
    <property type="component" value="Chromosome"/>
</dbReference>
<dbReference type="PANTHER" id="PTHR37958:SF1">
    <property type="entry name" value="SODIUM-POTASSIUM_PROTON ANTIPORTER CHAA"/>
    <property type="match status" value="1"/>
</dbReference>
<feature type="region of interest" description="Disordered" evidence="5">
    <location>
        <begin position="252"/>
        <end position="283"/>
    </location>
</feature>
<keyword evidence="4 6" id="KW-0472">Membrane</keyword>
<evidence type="ECO:0000313" key="8">
    <source>
        <dbReference type="EMBL" id="ACU86243.1"/>
    </source>
</evidence>
<dbReference type="PATRIC" id="fig|446465.5.peg.2430"/>
<dbReference type="AlphaFoldDB" id="C7MFM6"/>
<feature type="compositionally biased region" description="Low complexity" evidence="5">
    <location>
        <begin position="254"/>
        <end position="270"/>
    </location>
</feature>
<dbReference type="InterPro" id="IPR052946">
    <property type="entry name" value="Alkaline_pH_Ca-Antiporter"/>
</dbReference>
<feature type="transmembrane region" description="Helical" evidence="6">
    <location>
        <begin position="124"/>
        <end position="147"/>
    </location>
</feature>
<dbReference type="STRING" id="446465.Bfae_24550"/>
<feature type="transmembrane region" description="Helical" evidence="6">
    <location>
        <begin position="64"/>
        <end position="84"/>
    </location>
</feature>
<evidence type="ECO:0000256" key="4">
    <source>
        <dbReference type="ARBA" id="ARBA00023136"/>
    </source>
</evidence>
<keyword evidence="2 6" id="KW-0812">Transmembrane</keyword>
<proteinExistence type="predicted"/>
<evidence type="ECO:0000256" key="5">
    <source>
        <dbReference type="SAM" id="MobiDB-lite"/>
    </source>
</evidence>
<accession>C7MFM6</accession>
<dbReference type="EMBL" id="CP001643">
    <property type="protein sequence ID" value="ACU86243.1"/>
    <property type="molecule type" value="Genomic_DNA"/>
</dbReference>
<keyword evidence="3 6" id="KW-1133">Transmembrane helix</keyword>
<dbReference type="Pfam" id="PF01699">
    <property type="entry name" value="Na_Ca_ex"/>
    <property type="match status" value="2"/>
</dbReference>
<feature type="transmembrane region" description="Helical" evidence="6">
    <location>
        <begin position="398"/>
        <end position="416"/>
    </location>
</feature>
<feature type="domain" description="Sodium/calcium exchanger membrane region" evidence="7">
    <location>
        <begin position="93"/>
        <end position="243"/>
    </location>
</feature>
<evidence type="ECO:0000256" key="3">
    <source>
        <dbReference type="ARBA" id="ARBA00022989"/>
    </source>
</evidence>
<feature type="transmembrane region" description="Helical" evidence="6">
    <location>
        <begin position="159"/>
        <end position="181"/>
    </location>
</feature>
<feature type="domain" description="Sodium/calcium exchanger membrane region" evidence="7">
    <location>
        <begin position="299"/>
        <end position="438"/>
    </location>
</feature>
<feature type="transmembrane region" description="Helical" evidence="6">
    <location>
        <begin position="322"/>
        <end position="343"/>
    </location>
</feature>
<evidence type="ECO:0000256" key="1">
    <source>
        <dbReference type="ARBA" id="ARBA00004141"/>
    </source>
</evidence>
<dbReference type="PANTHER" id="PTHR37958">
    <property type="entry name" value="SODIUM-POTASSIUM/PROTON ANTIPORTER CHAA"/>
    <property type="match status" value="1"/>
</dbReference>
<feature type="transmembrane region" description="Helical" evidence="6">
    <location>
        <begin position="193"/>
        <end position="214"/>
    </location>
</feature>
<feature type="transmembrane region" description="Helical" evidence="6">
    <location>
        <begin position="364"/>
        <end position="386"/>
    </location>
</feature>
<organism evidence="8 9">
    <name type="scientific">Brachybacterium faecium (strain ATCC 43885 / DSM 4810 / JCM 11609 / LMG 19847 / NBRC 14762 / NCIMB 9860 / 6-10)</name>
    <dbReference type="NCBI Taxonomy" id="446465"/>
    <lineage>
        <taxon>Bacteria</taxon>
        <taxon>Bacillati</taxon>
        <taxon>Actinomycetota</taxon>
        <taxon>Actinomycetes</taxon>
        <taxon>Micrococcales</taxon>
        <taxon>Dermabacteraceae</taxon>
        <taxon>Brachybacterium</taxon>
    </lineage>
</organism>
<dbReference type="InterPro" id="IPR004837">
    <property type="entry name" value="NaCa_Exmemb"/>
</dbReference>
<feature type="compositionally biased region" description="Basic and acidic residues" evidence="5">
    <location>
        <begin position="12"/>
        <end position="34"/>
    </location>
</feature>
<feature type="compositionally biased region" description="Pro residues" evidence="5">
    <location>
        <begin position="44"/>
        <end position="54"/>
    </location>
</feature>
<dbReference type="eggNOG" id="COG0387">
    <property type="taxonomic scope" value="Bacteria"/>
</dbReference>
<evidence type="ECO:0000256" key="2">
    <source>
        <dbReference type="ARBA" id="ARBA00022692"/>
    </source>
</evidence>